<gene>
    <name evidence="1" type="ORF">Touem01_00071</name>
</gene>
<proteinExistence type="predicted"/>
<sequence>MDLSTPASQKAEECPITFVMDDESAGTSEEMTLLIRPEELSIGFPSRMSVNQTLGGAWADSFGEGLEEGTFSGTLGWRATSNDSGGTERLANLKNFVYSDWHARRAAAVAKGNDPSMVRLQLVDTLNNYSRVIAPRVFELKRSRSSPLLAKYRFNFVMLSRDLTGQDLLQSDSGLGGILDTVGSWINSFTTSINNITNRIRDAYRWIDKTIIKPVKAFVAKTMQIYKAVNNMVTAGVGIIRQVGSIAALATSAITNVLRTAALVINIPNIAKAAIMNVVREFTNIFCLLRNARSLLSYEDYSDLYGASNCSSTSGGRSISVYSGSTNNTFAAVSQQNRSPIVVTQGASNSLKSLASTDLVTSSLSTSAITSNLAIVNSGITVAA</sequence>
<accession>A0AAU6W2Q1</accession>
<dbReference type="InterPro" id="IPR056958">
    <property type="entry name" value="Phage_tail_tube_init_put"/>
</dbReference>
<organism evidence="1">
    <name type="scientific">Pseudomonas phage Touem01</name>
    <dbReference type="NCBI Taxonomy" id="3138548"/>
    <lineage>
        <taxon>Viruses</taxon>
    </lineage>
</organism>
<dbReference type="EMBL" id="PP179325">
    <property type="protein sequence ID" value="XAI70600.1"/>
    <property type="molecule type" value="Genomic_DNA"/>
</dbReference>
<protein>
    <submittedName>
        <fullName evidence="1">Uncharacterized protein</fullName>
    </submittedName>
</protein>
<name>A0AAU6W2Q1_9VIRU</name>
<evidence type="ECO:0000313" key="1">
    <source>
        <dbReference type="EMBL" id="XAI70600.1"/>
    </source>
</evidence>
<dbReference type="Pfam" id="PF23980">
    <property type="entry name" value="Phage_tail_tube_init"/>
    <property type="match status" value="1"/>
</dbReference>
<reference evidence="1" key="1">
    <citation type="journal article" date="2024" name="J. Gen. Virol.">
        <title>Novel phages of Pseudomonas syringae unveil numerous potential auxiliary metabolic genes.</title>
        <authorList>
            <person name="Feltin C."/>
            <person name="Garneau J.R."/>
            <person name="Morris C.E."/>
            <person name="Berard A."/>
            <person name="Torres-Barcelo C."/>
        </authorList>
    </citation>
    <scope>NUCLEOTIDE SEQUENCE</scope>
</reference>